<evidence type="ECO:0000256" key="1">
    <source>
        <dbReference type="SAM" id="SignalP"/>
    </source>
</evidence>
<dbReference type="EMBL" id="JACOFU010000003">
    <property type="protein sequence ID" value="MBC3831897.1"/>
    <property type="molecule type" value="Genomic_DNA"/>
</dbReference>
<evidence type="ECO:0000313" key="4">
    <source>
        <dbReference type="Proteomes" id="UP000643610"/>
    </source>
</evidence>
<dbReference type="Proteomes" id="UP000643610">
    <property type="component" value="Unassembled WGS sequence"/>
</dbReference>
<evidence type="ECO:0000313" key="3">
    <source>
        <dbReference type="EMBL" id="MBC3831897.1"/>
    </source>
</evidence>
<name>A0ABR6XQX5_9BURK</name>
<dbReference type="InterPro" id="IPR001466">
    <property type="entry name" value="Beta-lactam-related"/>
</dbReference>
<dbReference type="RefSeq" id="WP_186890923.1">
    <property type="nucleotide sequence ID" value="NZ_JACOFU010000003.1"/>
</dbReference>
<keyword evidence="1" id="KW-0732">Signal</keyword>
<feature type="chain" id="PRO_5045399975" evidence="1">
    <location>
        <begin position="22"/>
        <end position="355"/>
    </location>
</feature>
<dbReference type="Gene3D" id="3.40.710.10">
    <property type="entry name" value="DD-peptidase/beta-lactamase superfamily"/>
    <property type="match status" value="1"/>
</dbReference>
<gene>
    <name evidence="3" type="ORF">H8K33_10290</name>
</gene>
<comment type="caution">
    <text evidence="3">The sequence shown here is derived from an EMBL/GenBank/DDBJ whole genome shotgun (WGS) entry which is preliminary data.</text>
</comment>
<evidence type="ECO:0000259" key="2">
    <source>
        <dbReference type="Pfam" id="PF00144"/>
    </source>
</evidence>
<feature type="domain" description="Beta-lactamase-related" evidence="2">
    <location>
        <begin position="26"/>
        <end position="341"/>
    </location>
</feature>
<protein>
    <submittedName>
        <fullName evidence="3">Beta-lactamase family protein</fullName>
    </submittedName>
</protein>
<organism evidence="3 4">
    <name type="scientific">Undibacterium amnicola</name>
    <dbReference type="NCBI Taxonomy" id="1834038"/>
    <lineage>
        <taxon>Bacteria</taxon>
        <taxon>Pseudomonadati</taxon>
        <taxon>Pseudomonadota</taxon>
        <taxon>Betaproteobacteria</taxon>
        <taxon>Burkholderiales</taxon>
        <taxon>Oxalobacteraceae</taxon>
        <taxon>Undibacterium</taxon>
    </lineage>
</organism>
<dbReference type="SUPFAM" id="SSF56601">
    <property type="entry name" value="beta-lactamase/transpeptidase-like"/>
    <property type="match status" value="1"/>
</dbReference>
<dbReference type="Pfam" id="PF00144">
    <property type="entry name" value="Beta-lactamase"/>
    <property type="match status" value="1"/>
</dbReference>
<dbReference type="PANTHER" id="PTHR46825:SF9">
    <property type="entry name" value="BETA-LACTAMASE-RELATED DOMAIN-CONTAINING PROTEIN"/>
    <property type="match status" value="1"/>
</dbReference>
<keyword evidence="4" id="KW-1185">Reference proteome</keyword>
<dbReference type="InterPro" id="IPR050491">
    <property type="entry name" value="AmpC-like"/>
</dbReference>
<reference evidence="3 4" key="1">
    <citation type="submission" date="2020-08" db="EMBL/GenBank/DDBJ databases">
        <title>Novel species isolated from subtropical streams in China.</title>
        <authorList>
            <person name="Lu H."/>
        </authorList>
    </citation>
    <scope>NUCLEOTIDE SEQUENCE [LARGE SCALE GENOMIC DNA]</scope>
    <source>
        <strain evidence="3 4">KCTC 52442</strain>
    </source>
</reference>
<proteinExistence type="predicted"/>
<feature type="signal peptide" evidence="1">
    <location>
        <begin position="1"/>
        <end position="21"/>
    </location>
</feature>
<dbReference type="PANTHER" id="PTHR46825">
    <property type="entry name" value="D-ALANYL-D-ALANINE-CARBOXYPEPTIDASE/ENDOPEPTIDASE AMPH"/>
    <property type="match status" value="1"/>
</dbReference>
<dbReference type="InterPro" id="IPR012338">
    <property type="entry name" value="Beta-lactam/transpept-like"/>
</dbReference>
<accession>A0ABR6XQX5</accession>
<sequence length="355" mass="40078">MKFIPLILTMLVTLFSNHAANADTIDTLVLKEMQRQQIPGVSIAVVHKGKIIKEEGYGLANIEHQVKVSPHTIFQSGSVGKQFTAALILLLARDGKLDLHDSIDKYLDNLPSDWKTITIHQLLSHTSGLDDPYRILDFKKNYSDQALIELETTVPMLFKPGEKWLYSNMGYHMLGFIANKVGGQFYGDQLRQRIFEPLGMKTRVIDERAIIPHRAAGYDVVDKEWKNQAWVSPSLNRTADGSLYLTAHDLALWDLALYQDFPLTSAEKKLSWTPAQLNNGKYSQYGYGWFLSETNGKRNIEHGGAWQGFTTQISRYVDDQLCVIVLTNRSQANPKRIADLIAAEVVPALKQHVKP</sequence>